<proteinExistence type="predicted"/>
<dbReference type="Proteomes" id="UP000054282">
    <property type="component" value="Unassembled WGS sequence"/>
</dbReference>
<sequence>RISGTVQMKVKRAFILFGYDKPMKRSTRPYEEYNTSIFKSNLKYLIPSSRD</sequence>
<gene>
    <name evidence="1" type="ORF">PFDG_05358</name>
</gene>
<dbReference type="EMBL" id="GG703358">
    <property type="protein sequence ID" value="KOB89804.1"/>
    <property type="molecule type" value="Genomic_DNA"/>
</dbReference>
<dbReference type="AlphaFoldDB" id="A0A0L7MAD0"/>
<dbReference type="KEGG" id="pfd:PFDG_05358"/>
<name>A0A0L7MAD0_PLAF4</name>
<organism evidence="1 2">
    <name type="scientific">Plasmodium falciparum (isolate Dd2)</name>
    <dbReference type="NCBI Taxonomy" id="57267"/>
    <lineage>
        <taxon>Eukaryota</taxon>
        <taxon>Sar</taxon>
        <taxon>Alveolata</taxon>
        <taxon>Apicomplexa</taxon>
        <taxon>Aconoidasida</taxon>
        <taxon>Haemosporida</taxon>
        <taxon>Plasmodiidae</taxon>
        <taxon>Plasmodium</taxon>
        <taxon>Plasmodium (Laverania)</taxon>
    </lineage>
</organism>
<accession>A0A0L7MAD0</accession>
<protein>
    <submittedName>
        <fullName evidence="1">Uncharacterized protein</fullName>
    </submittedName>
</protein>
<reference evidence="2" key="2">
    <citation type="submission" date="2006-09" db="EMBL/GenBank/DDBJ databases">
        <title>The genome sequence of Plasmodium falciparum Dd2.</title>
        <authorList>
            <consortium name="The Broad Institute Genome Sequencing Platform"/>
            <person name="Birren B."/>
            <person name="Lander E."/>
            <person name="Galagan J."/>
            <person name="Nusbaum C."/>
            <person name="Devon K."/>
            <person name="Henn M."/>
            <person name="Jaffe D."/>
            <person name="Butler J."/>
            <person name="Alvarez P."/>
            <person name="Gnerre S."/>
            <person name="Grabherr M."/>
            <person name="Kleber M."/>
            <person name="Mauceli E."/>
            <person name="Brockman W."/>
            <person name="MacCallum I.A."/>
            <person name="Rounsley S."/>
            <person name="Young S."/>
            <person name="LaButti K."/>
            <person name="Pushparaj V."/>
            <person name="DeCaprio D."/>
            <person name="Crawford M."/>
            <person name="Koehrsen M."/>
            <person name="Engels R."/>
            <person name="Montgomery P."/>
            <person name="Pearson M."/>
            <person name="Howarth C."/>
            <person name="Larson L."/>
            <person name="Luoma S."/>
            <person name="White J."/>
            <person name="Kodira C."/>
            <person name="Zeng Q."/>
            <person name="O'Leary S."/>
            <person name="Yandava C."/>
            <person name="Alvarado L."/>
            <person name="Wirth D."/>
            <person name="Volkman S."/>
            <person name="Hartl D."/>
        </authorList>
    </citation>
    <scope>NUCLEOTIDE SEQUENCE [LARGE SCALE GENOMIC DNA]</scope>
</reference>
<reference evidence="2" key="1">
    <citation type="submission" date="2006-09" db="EMBL/GenBank/DDBJ databases">
        <title>Annotation of Plasmodium falciparum Dd2.</title>
        <authorList>
            <consortium name="The Broad Institute Genome Sequencing Platform"/>
            <person name="Volkman S.K."/>
            <person name="Neafsey D.E."/>
            <person name="Dash A.P."/>
            <person name="Chitnis C.E."/>
            <person name="Hartl D.L."/>
            <person name="Young S.K."/>
            <person name="Zeng Q."/>
            <person name="Koehrsen M."/>
            <person name="Alvarado L."/>
            <person name="Berlin A."/>
            <person name="Borenstein D."/>
            <person name="Chapman S.B."/>
            <person name="Chen Z."/>
            <person name="Engels R."/>
            <person name="Freedman E."/>
            <person name="Gellesch M."/>
            <person name="Goldberg J."/>
            <person name="Griggs A."/>
            <person name="Gujja S."/>
            <person name="Heilman E.R."/>
            <person name="Heiman D.I."/>
            <person name="Howarth C."/>
            <person name="Jen D."/>
            <person name="Larson L."/>
            <person name="Mehta T."/>
            <person name="Neiman D."/>
            <person name="Park D."/>
            <person name="Pearson M."/>
            <person name="Roberts A."/>
            <person name="Saif S."/>
            <person name="Shea T."/>
            <person name="Shenoy N."/>
            <person name="Sisk P."/>
            <person name="Stolte C."/>
            <person name="Sykes S."/>
            <person name="Walk T."/>
            <person name="White J."/>
            <person name="Yandava C."/>
            <person name="Haas B."/>
            <person name="Henn M.R."/>
            <person name="Nusbaum C."/>
            <person name="Birren B."/>
        </authorList>
    </citation>
    <scope>NUCLEOTIDE SEQUENCE [LARGE SCALE GENOMIC DNA]</scope>
</reference>
<feature type="non-terminal residue" evidence="1">
    <location>
        <position position="1"/>
    </location>
</feature>
<evidence type="ECO:0000313" key="1">
    <source>
        <dbReference type="EMBL" id="KOB89804.1"/>
    </source>
</evidence>
<evidence type="ECO:0000313" key="2">
    <source>
        <dbReference type="Proteomes" id="UP000054282"/>
    </source>
</evidence>